<name>A0A240F4S1_9CAUD</name>
<dbReference type="Pfam" id="PF23148">
    <property type="entry name" value="Gp77"/>
    <property type="match status" value="1"/>
</dbReference>
<gene>
    <name evidence="1" type="ORF">POI1126_17</name>
</gene>
<organism evidence="1 2">
    <name type="scientific">Ochrobactrum phage POI1126</name>
    <dbReference type="NCBI Taxonomy" id="1932118"/>
    <lineage>
        <taxon>Viruses</taxon>
        <taxon>Duplodnaviria</taxon>
        <taxon>Heunggongvirae</taxon>
        <taxon>Uroviricota</taxon>
        <taxon>Caudoviricetes</taxon>
        <taxon>Namazuvirus</taxon>
        <taxon>Namazuvirus POI1126</taxon>
    </lineage>
</organism>
<dbReference type="InterPro" id="IPR056928">
    <property type="entry name" value="Gp77-like"/>
</dbReference>
<accession>A0A240F4S1</accession>
<proteinExistence type="predicted"/>
<dbReference type="Proteomes" id="UP000221249">
    <property type="component" value="Segment"/>
</dbReference>
<protein>
    <submittedName>
        <fullName evidence="1">Virion-associated component</fullName>
    </submittedName>
</protein>
<sequence>MSLALLMKNPGDVLDYDVSFDEWLTGDDRIRDWEATVADSAAVIDRGDYTDRSVRLWISGGANGDTAQISLTVTTVQGRTKVVCFKLRIKECR</sequence>
<dbReference type="EMBL" id="KY417925">
    <property type="protein sequence ID" value="APU92945.1"/>
    <property type="molecule type" value="Genomic_DNA"/>
</dbReference>
<reference evidence="1 2" key="1">
    <citation type="journal article" date="2017" name="Front. Microbiol.">
        <title>Prevalence, Host Range, and Comparative Genomic Analysis of Temperate Ochrobactrum Phages.</title>
        <authorList>
            <person name="Jackel C."/>
            <person name="Hertwig S."/>
            <person name="Scholz H.C."/>
            <person name="Nockler K."/>
            <person name="Reetz J."/>
            <person name="Hammerl J.A."/>
        </authorList>
    </citation>
    <scope>NUCLEOTIDE SEQUENCE [LARGE SCALE GENOMIC DNA]</scope>
</reference>
<keyword evidence="2" id="KW-1185">Reference proteome</keyword>
<evidence type="ECO:0000313" key="1">
    <source>
        <dbReference type="EMBL" id="APU92945.1"/>
    </source>
</evidence>
<evidence type="ECO:0000313" key="2">
    <source>
        <dbReference type="Proteomes" id="UP000221249"/>
    </source>
</evidence>